<proteinExistence type="predicted"/>
<sequence>MVEATTELRELGQFFQHRRAELQPHQVGLDAPAAERRRVPGLRREEVAQLVSISTDYYTRIEQGRLAPSEPVLAALERTLRLDDEQRDYVRTLLTRTDGASAPREPARRRRAIRPQLERLLGQLDRVPALVFSRYLDILAWNDLAAALLLDFAQIPERDRNYIRLVFTNPEMRARYPEWEQVARTCVAVLRMNAAGTPTDPALSRLVGDLSLTSPDFGRWWAERRVAHQNFGTKTVAHPEVGEMSLDWDSFQQAGNVEQQLVIWSAEPGSESAERLDRLRETVERNG</sequence>
<evidence type="ECO:0000313" key="3">
    <source>
        <dbReference type="Proteomes" id="UP000526734"/>
    </source>
</evidence>
<accession>A0A7W3VRW6</accession>
<dbReference type="Proteomes" id="UP000526734">
    <property type="component" value="Unassembled WGS sequence"/>
</dbReference>
<gene>
    <name evidence="2" type="ORF">H4281_02860</name>
</gene>
<dbReference type="AlphaFoldDB" id="A0A7W3VRW6"/>
<dbReference type="InterPro" id="IPR041413">
    <property type="entry name" value="MLTR_LBD"/>
</dbReference>
<evidence type="ECO:0000313" key="2">
    <source>
        <dbReference type="EMBL" id="MBB1152063.1"/>
    </source>
</evidence>
<keyword evidence="3" id="KW-1185">Reference proteome</keyword>
<dbReference type="RefSeq" id="WP_182889278.1">
    <property type="nucleotide sequence ID" value="NZ_JACGZW010000001.1"/>
</dbReference>
<dbReference type="SUPFAM" id="SSF47413">
    <property type="entry name" value="lambda repressor-like DNA-binding domains"/>
    <property type="match status" value="1"/>
</dbReference>
<dbReference type="Gene3D" id="3.30.450.180">
    <property type="match status" value="1"/>
</dbReference>
<dbReference type="Pfam" id="PF17765">
    <property type="entry name" value="MLTR_LBD"/>
    <property type="match status" value="1"/>
</dbReference>
<organism evidence="2 3">
    <name type="scientific">Amycolatopsis dendrobii</name>
    <dbReference type="NCBI Taxonomy" id="2760662"/>
    <lineage>
        <taxon>Bacteria</taxon>
        <taxon>Bacillati</taxon>
        <taxon>Actinomycetota</taxon>
        <taxon>Actinomycetes</taxon>
        <taxon>Pseudonocardiales</taxon>
        <taxon>Pseudonocardiaceae</taxon>
        <taxon>Amycolatopsis</taxon>
    </lineage>
</organism>
<dbReference type="PANTHER" id="PTHR35010">
    <property type="entry name" value="BLL4672 PROTEIN-RELATED"/>
    <property type="match status" value="1"/>
</dbReference>
<dbReference type="PANTHER" id="PTHR35010:SF2">
    <property type="entry name" value="BLL4672 PROTEIN"/>
    <property type="match status" value="1"/>
</dbReference>
<name>A0A7W3VRW6_9PSEU</name>
<dbReference type="Gene3D" id="1.10.260.40">
    <property type="entry name" value="lambda repressor-like DNA-binding domains"/>
    <property type="match status" value="1"/>
</dbReference>
<reference evidence="2 3" key="1">
    <citation type="submission" date="2020-08" db="EMBL/GenBank/DDBJ databases">
        <title>Amycolatopsis sp. nov. DR6-1 isolated from Dendrobium heterocarpum.</title>
        <authorList>
            <person name="Tedsree N."/>
            <person name="Kuncharoen N."/>
            <person name="Likhitwitayawuid K."/>
            <person name="Tanasupawat S."/>
        </authorList>
    </citation>
    <scope>NUCLEOTIDE SEQUENCE [LARGE SCALE GENOMIC DNA]</scope>
    <source>
        <strain evidence="2 3">DR6-1</strain>
    </source>
</reference>
<dbReference type="Pfam" id="PF13560">
    <property type="entry name" value="HTH_31"/>
    <property type="match status" value="1"/>
</dbReference>
<dbReference type="GO" id="GO:0003677">
    <property type="term" value="F:DNA binding"/>
    <property type="evidence" value="ECO:0007669"/>
    <property type="project" value="InterPro"/>
</dbReference>
<dbReference type="SMART" id="SM00530">
    <property type="entry name" value="HTH_XRE"/>
    <property type="match status" value="1"/>
</dbReference>
<comment type="caution">
    <text evidence="2">The sequence shown here is derived from an EMBL/GenBank/DDBJ whole genome shotgun (WGS) entry which is preliminary data.</text>
</comment>
<dbReference type="EMBL" id="JACGZW010000001">
    <property type="protein sequence ID" value="MBB1152063.1"/>
    <property type="molecule type" value="Genomic_DNA"/>
</dbReference>
<feature type="domain" description="HTH cro/C1-type" evidence="1">
    <location>
        <begin position="14"/>
        <end position="87"/>
    </location>
</feature>
<dbReference type="CDD" id="cd00093">
    <property type="entry name" value="HTH_XRE"/>
    <property type="match status" value="1"/>
</dbReference>
<dbReference type="InterPro" id="IPR010982">
    <property type="entry name" value="Lambda_DNA-bd_dom_sf"/>
</dbReference>
<protein>
    <submittedName>
        <fullName evidence="2">Helix-turn-helix domain-containing protein</fullName>
    </submittedName>
</protein>
<dbReference type="InterPro" id="IPR001387">
    <property type="entry name" value="Cro/C1-type_HTH"/>
</dbReference>
<evidence type="ECO:0000259" key="1">
    <source>
        <dbReference type="SMART" id="SM00530"/>
    </source>
</evidence>